<evidence type="ECO:0000256" key="2">
    <source>
        <dbReference type="ARBA" id="ARBA00051635"/>
    </source>
</evidence>
<gene>
    <name evidence="6" type="ORF">SAMN05216555_102169</name>
</gene>
<dbReference type="OrthoDB" id="9791723at2"/>
<evidence type="ECO:0000256" key="3">
    <source>
        <dbReference type="ARBA" id="ARBA00066406"/>
    </source>
</evidence>
<accession>A0A1G8K8Y8</accession>
<dbReference type="EMBL" id="FNEI01000002">
    <property type="protein sequence ID" value="SDI39892.1"/>
    <property type="molecule type" value="Genomic_DNA"/>
</dbReference>
<dbReference type="PANTHER" id="PTHR28047">
    <property type="entry name" value="PROTEIN DCG1"/>
    <property type="match status" value="1"/>
</dbReference>
<dbReference type="STRING" id="1045773.SAMN05216555_102169"/>
<protein>
    <recommendedName>
        <fullName evidence="4">Hydantoin racemase</fullName>
        <ecNumber evidence="3">5.1.99.5</ecNumber>
    </recommendedName>
</protein>
<evidence type="ECO:0000256" key="1">
    <source>
        <dbReference type="ARBA" id="ARBA00038414"/>
    </source>
</evidence>
<dbReference type="InterPro" id="IPR053714">
    <property type="entry name" value="Iso_Racemase_Enz_sf"/>
</dbReference>
<dbReference type="Pfam" id="PF01177">
    <property type="entry name" value="Asp_Glu_race"/>
    <property type="match status" value="1"/>
</dbReference>
<dbReference type="InterPro" id="IPR052186">
    <property type="entry name" value="Hydantoin_racemase-like"/>
</dbReference>
<comment type="catalytic activity">
    <reaction evidence="5">
        <text>D-5-benzylhydantoin = L-5-benzylhydantoin</text>
        <dbReference type="Rhea" id="RHEA:83991"/>
        <dbReference type="ChEBI" id="CHEBI:176864"/>
        <dbReference type="ChEBI" id="CHEBI:233540"/>
    </reaction>
</comment>
<dbReference type="InterPro" id="IPR015942">
    <property type="entry name" value="Asp/Glu/hydantoin_racemase"/>
</dbReference>
<dbReference type="Gene3D" id="3.40.50.12500">
    <property type="match status" value="1"/>
</dbReference>
<proteinExistence type="inferred from homology"/>
<evidence type="ECO:0000313" key="6">
    <source>
        <dbReference type="EMBL" id="SDI39892.1"/>
    </source>
</evidence>
<dbReference type="RefSeq" id="WP_074586858.1">
    <property type="nucleotide sequence ID" value="NZ_FNEI01000002.1"/>
</dbReference>
<dbReference type="GO" id="GO:0036348">
    <property type="term" value="F:hydantoin racemase activity"/>
    <property type="evidence" value="ECO:0007669"/>
    <property type="project" value="UniProtKB-EC"/>
</dbReference>
<evidence type="ECO:0000256" key="4">
    <source>
        <dbReference type="ARBA" id="ARBA00067972"/>
    </source>
</evidence>
<evidence type="ECO:0000256" key="5">
    <source>
        <dbReference type="ARBA" id="ARBA00093199"/>
    </source>
</evidence>
<dbReference type="EC" id="5.1.99.5" evidence="3"/>
<dbReference type="AlphaFoldDB" id="A0A1G8K8Y8"/>
<organism evidence="6 7">
    <name type="scientific">Arthrobacter cupressi</name>
    <dbReference type="NCBI Taxonomy" id="1045773"/>
    <lineage>
        <taxon>Bacteria</taxon>
        <taxon>Bacillati</taxon>
        <taxon>Actinomycetota</taxon>
        <taxon>Actinomycetes</taxon>
        <taxon>Micrococcales</taxon>
        <taxon>Micrococcaceae</taxon>
        <taxon>Arthrobacter</taxon>
    </lineage>
</organism>
<keyword evidence="7" id="KW-1185">Reference proteome</keyword>
<sequence length="246" mass="25859">MRILVANVNTTQSMTDSIAAQAAAAAAPGTEIVGLTPRFGADSCEGNFESYLAAIAVMDKVLSYPEPYDAVVQAGYGEHGREGLQELLDVPVVDITEAAASTAMFLGHKYSVVTTLDRAVPLIEDRLKLAGLDARCASVRASGMAVLELEEHPDRAVEAIVEQAERAVRDDKAEVIVLGCGGMAGLDEQIRRRCGVPVVDGVAAAVTIAESLVRLGLSTSKVRTYAAPRPKTVVGWPLLAEATAAR</sequence>
<dbReference type="GO" id="GO:0047661">
    <property type="term" value="F:amino-acid racemase activity"/>
    <property type="evidence" value="ECO:0007669"/>
    <property type="project" value="InterPro"/>
</dbReference>
<dbReference type="FunFam" id="3.40.50.12500:FF:000001">
    <property type="entry name" value="Putative hydantoin racemase"/>
    <property type="match status" value="1"/>
</dbReference>
<dbReference type="PANTHER" id="PTHR28047:SF5">
    <property type="entry name" value="PROTEIN DCG1"/>
    <property type="match status" value="1"/>
</dbReference>
<comment type="catalytic activity">
    <reaction evidence="2">
        <text>a D-5-monosubstituted hydantoin = a L-5-monosubstituted hydantoin</text>
        <dbReference type="Rhea" id="RHEA:46624"/>
        <dbReference type="ChEBI" id="CHEBI:86339"/>
        <dbReference type="ChEBI" id="CHEBI:86340"/>
        <dbReference type="EC" id="5.1.99.5"/>
    </reaction>
</comment>
<evidence type="ECO:0000313" key="7">
    <source>
        <dbReference type="Proteomes" id="UP000182130"/>
    </source>
</evidence>
<dbReference type="Proteomes" id="UP000182130">
    <property type="component" value="Unassembled WGS sequence"/>
</dbReference>
<comment type="similarity">
    <text evidence="1">Belongs to the HyuE racemase family.</text>
</comment>
<name>A0A1G8K8Y8_9MICC</name>
<reference evidence="7" key="1">
    <citation type="submission" date="2016-10" db="EMBL/GenBank/DDBJ databases">
        <authorList>
            <person name="Varghese N."/>
            <person name="Submissions S."/>
        </authorList>
    </citation>
    <scope>NUCLEOTIDE SEQUENCE [LARGE SCALE GENOMIC DNA]</scope>
    <source>
        <strain evidence="7">CGMCC 1.10783</strain>
    </source>
</reference>